<evidence type="ECO:0000256" key="8">
    <source>
        <dbReference type="ARBA" id="ARBA00022833"/>
    </source>
</evidence>
<dbReference type="Pfam" id="PF01807">
    <property type="entry name" value="Zn_ribbon_DnaG"/>
    <property type="match status" value="1"/>
</dbReference>
<comment type="caution">
    <text evidence="11">The sequence shown here is derived from an EMBL/GenBank/DDBJ whole genome shotgun (WGS) entry which is preliminary data.</text>
</comment>
<evidence type="ECO:0000256" key="4">
    <source>
        <dbReference type="ARBA" id="ARBA00022695"/>
    </source>
</evidence>
<feature type="domain" description="Toprim" evidence="10">
    <location>
        <begin position="266"/>
        <end position="349"/>
    </location>
</feature>
<evidence type="ECO:0000256" key="3">
    <source>
        <dbReference type="ARBA" id="ARBA00022679"/>
    </source>
</evidence>
<reference evidence="12" key="1">
    <citation type="journal article" date="2019" name="Int. J. Syst. Evol. Microbiol.">
        <title>The Global Catalogue of Microorganisms (GCM) 10K type strain sequencing project: providing services to taxonomists for standard genome sequencing and annotation.</title>
        <authorList>
            <consortium name="The Broad Institute Genomics Platform"/>
            <consortium name="The Broad Institute Genome Sequencing Center for Infectious Disease"/>
            <person name="Wu L."/>
            <person name="Ma J."/>
        </authorList>
    </citation>
    <scope>NUCLEOTIDE SEQUENCE [LARGE SCALE GENOMIC DNA]</scope>
    <source>
        <strain evidence="12">CGMCC 1.18578</strain>
    </source>
</reference>
<keyword evidence="7" id="KW-0863">Zinc-finger</keyword>
<evidence type="ECO:0000313" key="11">
    <source>
        <dbReference type="EMBL" id="MFC5530474.1"/>
    </source>
</evidence>
<dbReference type="SUPFAM" id="SSF57783">
    <property type="entry name" value="Zinc beta-ribbon"/>
    <property type="match status" value="1"/>
</dbReference>
<dbReference type="InterPro" id="IPR034154">
    <property type="entry name" value="TOPRIM_DnaG/twinkle"/>
</dbReference>
<keyword evidence="3" id="KW-0808">Transferase</keyword>
<name>A0ABW0QZR3_9BACL</name>
<evidence type="ECO:0000256" key="6">
    <source>
        <dbReference type="ARBA" id="ARBA00022723"/>
    </source>
</evidence>
<organism evidence="11 12">
    <name type="scientific">Cohnella yongneupensis</name>
    <dbReference type="NCBI Taxonomy" id="425006"/>
    <lineage>
        <taxon>Bacteria</taxon>
        <taxon>Bacillati</taxon>
        <taxon>Bacillota</taxon>
        <taxon>Bacilli</taxon>
        <taxon>Bacillales</taxon>
        <taxon>Paenibacillaceae</taxon>
        <taxon>Cohnella</taxon>
    </lineage>
</organism>
<dbReference type="CDD" id="cd01029">
    <property type="entry name" value="TOPRIM_primases"/>
    <property type="match status" value="1"/>
</dbReference>
<dbReference type="Gene3D" id="3.90.580.10">
    <property type="entry name" value="Zinc finger, CHC2-type domain"/>
    <property type="match status" value="1"/>
</dbReference>
<proteinExistence type="predicted"/>
<keyword evidence="5" id="KW-0235">DNA replication</keyword>
<accession>A0ABW0QZR3</accession>
<dbReference type="InterPro" id="IPR050219">
    <property type="entry name" value="DnaG_primase"/>
</dbReference>
<dbReference type="EMBL" id="JBHSNC010000042">
    <property type="protein sequence ID" value="MFC5530474.1"/>
    <property type="molecule type" value="Genomic_DNA"/>
</dbReference>
<evidence type="ECO:0000256" key="2">
    <source>
        <dbReference type="ARBA" id="ARBA00022515"/>
    </source>
</evidence>
<keyword evidence="2" id="KW-0639">Primosome</keyword>
<dbReference type="RefSeq" id="WP_378112412.1">
    <property type="nucleotide sequence ID" value="NZ_JBHSNC010000042.1"/>
</dbReference>
<dbReference type="SMART" id="SM00493">
    <property type="entry name" value="TOPRIM"/>
    <property type="match status" value="1"/>
</dbReference>
<gene>
    <name evidence="11" type="ORF">ACFPQ4_13640</name>
</gene>
<dbReference type="InterPro" id="IPR006171">
    <property type="entry name" value="TOPRIM_dom"/>
</dbReference>
<protein>
    <submittedName>
        <fullName evidence="11">Toprim domain-containing protein</fullName>
    </submittedName>
</protein>
<dbReference type="PANTHER" id="PTHR30313">
    <property type="entry name" value="DNA PRIMASE"/>
    <property type="match status" value="1"/>
</dbReference>
<dbReference type="SUPFAM" id="SSF56731">
    <property type="entry name" value="DNA primase core"/>
    <property type="match status" value="1"/>
</dbReference>
<dbReference type="Proteomes" id="UP001596108">
    <property type="component" value="Unassembled WGS sequence"/>
</dbReference>
<dbReference type="Pfam" id="PF13155">
    <property type="entry name" value="Toprim_2"/>
    <property type="match status" value="1"/>
</dbReference>
<evidence type="ECO:0000259" key="10">
    <source>
        <dbReference type="PROSITE" id="PS50880"/>
    </source>
</evidence>
<evidence type="ECO:0000256" key="7">
    <source>
        <dbReference type="ARBA" id="ARBA00022771"/>
    </source>
</evidence>
<keyword evidence="12" id="KW-1185">Reference proteome</keyword>
<dbReference type="InterPro" id="IPR002694">
    <property type="entry name" value="Znf_CHC2"/>
</dbReference>
<dbReference type="PROSITE" id="PS50880">
    <property type="entry name" value="TOPRIM"/>
    <property type="match status" value="1"/>
</dbReference>
<evidence type="ECO:0000256" key="5">
    <source>
        <dbReference type="ARBA" id="ARBA00022705"/>
    </source>
</evidence>
<keyword evidence="4" id="KW-0548">Nucleotidyltransferase</keyword>
<keyword evidence="9" id="KW-0804">Transcription</keyword>
<dbReference type="PANTHER" id="PTHR30313:SF2">
    <property type="entry name" value="DNA PRIMASE"/>
    <property type="match status" value="1"/>
</dbReference>
<evidence type="ECO:0000256" key="9">
    <source>
        <dbReference type="ARBA" id="ARBA00023163"/>
    </source>
</evidence>
<evidence type="ECO:0000256" key="1">
    <source>
        <dbReference type="ARBA" id="ARBA00022478"/>
    </source>
</evidence>
<evidence type="ECO:0000313" key="12">
    <source>
        <dbReference type="Proteomes" id="UP001596108"/>
    </source>
</evidence>
<sequence>MAGPNKSFNKKPDVIVNNRATWIRKLEEFLRRLEIDGTHSFLRIPKHRFQGAEKNKQVQMLKALLDTLMKQAQVPTERNLHCPFHDDRHPSMTMRNHVLHCFSCHEPGETRDLFDFVKLFFGAKSFAEQKLKAIELLVEDGANIARTMRVNTKATPSSKNTVSNMKRPASASRSFSALNSPYYRRAWNDEDSRNYLIQRGISAGSAAQYNLKCWEYKGTKYLVIPCDSSDFIVRRNMFDSKKEKFWLMRGVPVSLFNSNRLQINESCLFVVESALDAITLEQIGYPAIALNGTKLYGKLLEKSNVIRSNGLYPILLMDNDAAGKDSGRKLLEQLRAKGIRGYLHEYSDAGIGKFLNSTKDVNESYQLDPDETTNSVQEIFQIASELSHIQPANPVHPVTTTFSNPLLKFGIADMRIEFPKQK</sequence>
<keyword evidence="1" id="KW-0240">DNA-directed RNA polymerase</keyword>
<dbReference type="Gene3D" id="3.40.1360.10">
    <property type="match status" value="1"/>
</dbReference>
<dbReference type="InterPro" id="IPR036977">
    <property type="entry name" value="DNA_primase_Znf_CHC2"/>
</dbReference>
<keyword evidence="6" id="KW-0479">Metal-binding</keyword>
<keyword evidence="8" id="KW-0862">Zinc</keyword>